<dbReference type="EMBL" id="CAJEWN010000487">
    <property type="protein sequence ID" value="CAD2184013.1"/>
    <property type="molecule type" value="Genomic_DNA"/>
</dbReference>
<sequence length="64" mass="7522">MCTYPVLSIRCFGAFMDKNVLFFQFNLVFLILPFFDILWAFGLIAILWNAIICNRHFMGEPIKT</sequence>
<comment type="caution">
    <text evidence="2">The sequence shown here is derived from an EMBL/GenBank/DDBJ whole genome shotgun (WGS) entry which is preliminary data.</text>
</comment>
<keyword evidence="1" id="KW-1133">Transmembrane helix</keyword>
<dbReference type="Proteomes" id="UP000580250">
    <property type="component" value="Unassembled WGS sequence"/>
</dbReference>
<keyword evidence="1" id="KW-0472">Membrane</keyword>
<proteinExistence type="predicted"/>
<organism evidence="2 3">
    <name type="scientific">Meloidogyne enterolobii</name>
    <name type="common">Root-knot nematode worm</name>
    <name type="synonym">Meloidogyne mayaguensis</name>
    <dbReference type="NCBI Taxonomy" id="390850"/>
    <lineage>
        <taxon>Eukaryota</taxon>
        <taxon>Metazoa</taxon>
        <taxon>Ecdysozoa</taxon>
        <taxon>Nematoda</taxon>
        <taxon>Chromadorea</taxon>
        <taxon>Rhabditida</taxon>
        <taxon>Tylenchina</taxon>
        <taxon>Tylenchomorpha</taxon>
        <taxon>Tylenchoidea</taxon>
        <taxon>Meloidogynidae</taxon>
        <taxon>Meloidogyninae</taxon>
        <taxon>Meloidogyne</taxon>
    </lineage>
</organism>
<name>A0A6V7W9Z2_MELEN</name>
<evidence type="ECO:0000313" key="3">
    <source>
        <dbReference type="Proteomes" id="UP000580250"/>
    </source>
</evidence>
<evidence type="ECO:0000313" key="2">
    <source>
        <dbReference type="EMBL" id="CAD2184013.1"/>
    </source>
</evidence>
<accession>A0A6V7W9Z2</accession>
<feature type="transmembrane region" description="Helical" evidence="1">
    <location>
        <begin position="25"/>
        <end position="48"/>
    </location>
</feature>
<dbReference type="AlphaFoldDB" id="A0A6V7W9Z2"/>
<reference evidence="2 3" key="1">
    <citation type="submission" date="2020-08" db="EMBL/GenBank/DDBJ databases">
        <authorList>
            <person name="Koutsovoulos G."/>
            <person name="Danchin GJ E."/>
        </authorList>
    </citation>
    <scope>NUCLEOTIDE SEQUENCE [LARGE SCALE GENOMIC DNA]</scope>
</reference>
<protein>
    <submittedName>
        <fullName evidence="2">Uncharacterized protein</fullName>
    </submittedName>
</protein>
<evidence type="ECO:0000256" key="1">
    <source>
        <dbReference type="SAM" id="Phobius"/>
    </source>
</evidence>
<gene>
    <name evidence="2" type="ORF">MENT_LOCUS36342</name>
</gene>
<keyword evidence="1" id="KW-0812">Transmembrane</keyword>